<dbReference type="RefSeq" id="WP_099391426.1">
    <property type="nucleotide sequence ID" value="NZ_PDYF01000008.1"/>
</dbReference>
<evidence type="ECO:0000259" key="3">
    <source>
        <dbReference type="PROSITE" id="PS50076"/>
    </source>
</evidence>
<sequence length="163" mass="18221">MIRTRHEACLALGLSDGATITQIKAAYKDLVKRCHPDATGNHDATIYNRITEAYQFLMAEHKGKALTHTKVVGGAKSATKYGRTASNADYAAFQKKAQKAKNKKAEEFEQKQKDFSAKIKKQEADYKRAMEAIDAIRVARAIESMVWANGLGKENLNDKDKDW</sequence>
<evidence type="ECO:0000256" key="1">
    <source>
        <dbReference type="ARBA" id="ARBA00022705"/>
    </source>
</evidence>
<accession>A0A2G3DX70</accession>
<dbReference type="SUPFAM" id="SSF46565">
    <property type="entry name" value="Chaperone J-domain"/>
    <property type="match status" value="1"/>
</dbReference>
<dbReference type="EMBL" id="PDYF01000008">
    <property type="protein sequence ID" value="PHU35632.1"/>
    <property type="molecule type" value="Genomic_DNA"/>
</dbReference>
<dbReference type="CDD" id="cd06257">
    <property type="entry name" value="DnaJ"/>
    <property type="match status" value="1"/>
</dbReference>
<evidence type="ECO:0000256" key="2">
    <source>
        <dbReference type="SAM" id="Coils"/>
    </source>
</evidence>
<dbReference type="GO" id="GO:0006260">
    <property type="term" value="P:DNA replication"/>
    <property type="evidence" value="ECO:0007669"/>
    <property type="project" value="UniProtKB-KW"/>
</dbReference>
<dbReference type="PROSITE" id="PS50076">
    <property type="entry name" value="DNAJ_2"/>
    <property type="match status" value="1"/>
</dbReference>
<dbReference type="Pfam" id="PF00226">
    <property type="entry name" value="DnaJ"/>
    <property type="match status" value="1"/>
</dbReference>
<name>A0A2G3DX70_9FIRM</name>
<dbReference type="Gene3D" id="1.10.287.110">
    <property type="entry name" value="DnaJ domain"/>
    <property type="match status" value="1"/>
</dbReference>
<dbReference type="AlphaFoldDB" id="A0A2G3DX70"/>
<reference evidence="4 5" key="1">
    <citation type="submission" date="2017-10" db="EMBL/GenBank/DDBJ databases">
        <title>Resolving the taxonomy of Roseburia spp., Eubacterium rectale and Agathobacter spp. through phylogenomic analysis.</title>
        <authorList>
            <person name="Sheridan P.O."/>
            <person name="Walker A.W."/>
            <person name="Duncan S.H."/>
            <person name="Scott K.P."/>
            <person name="Toole P.W.O."/>
            <person name="Luis P."/>
            <person name="Flint H.J."/>
        </authorList>
    </citation>
    <scope>NUCLEOTIDE SEQUENCE [LARGE SCALE GENOMIC DNA]</scope>
    <source>
        <strain evidence="4 5">JK626</strain>
    </source>
</reference>
<proteinExistence type="predicted"/>
<dbReference type="InterPro" id="IPR001623">
    <property type="entry name" value="DnaJ_domain"/>
</dbReference>
<dbReference type="InterPro" id="IPR036869">
    <property type="entry name" value="J_dom_sf"/>
</dbReference>
<evidence type="ECO:0000313" key="4">
    <source>
        <dbReference type="EMBL" id="PHU35632.1"/>
    </source>
</evidence>
<evidence type="ECO:0000313" key="5">
    <source>
        <dbReference type="Proteomes" id="UP000225889"/>
    </source>
</evidence>
<reference evidence="4 5" key="2">
    <citation type="submission" date="2017-10" db="EMBL/GenBank/DDBJ databases">
        <authorList>
            <person name="Banno H."/>
            <person name="Chua N.-H."/>
        </authorList>
    </citation>
    <scope>NUCLEOTIDE SEQUENCE [LARGE SCALE GENOMIC DNA]</scope>
    <source>
        <strain evidence="4 5">JK626</strain>
    </source>
</reference>
<keyword evidence="2" id="KW-0175">Coiled coil</keyword>
<feature type="coiled-coil region" evidence="2">
    <location>
        <begin position="90"/>
        <end position="139"/>
    </location>
</feature>
<keyword evidence="1" id="KW-0235">DNA replication</keyword>
<dbReference type="Proteomes" id="UP000225889">
    <property type="component" value="Unassembled WGS sequence"/>
</dbReference>
<comment type="caution">
    <text evidence="4">The sequence shown here is derived from an EMBL/GenBank/DDBJ whole genome shotgun (WGS) entry which is preliminary data.</text>
</comment>
<organism evidence="4 5">
    <name type="scientific">Pseudobutyrivibrio ruminis</name>
    <dbReference type="NCBI Taxonomy" id="46206"/>
    <lineage>
        <taxon>Bacteria</taxon>
        <taxon>Bacillati</taxon>
        <taxon>Bacillota</taxon>
        <taxon>Clostridia</taxon>
        <taxon>Lachnospirales</taxon>
        <taxon>Lachnospiraceae</taxon>
        <taxon>Pseudobutyrivibrio</taxon>
    </lineage>
</organism>
<gene>
    <name evidence="4" type="ORF">CSX01_03260</name>
</gene>
<protein>
    <recommendedName>
        <fullName evidence="3">J domain-containing protein</fullName>
    </recommendedName>
</protein>
<dbReference type="SMART" id="SM00271">
    <property type="entry name" value="DnaJ"/>
    <property type="match status" value="1"/>
</dbReference>
<feature type="domain" description="J" evidence="3">
    <location>
        <begin position="7"/>
        <end position="62"/>
    </location>
</feature>